<proteinExistence type="predicted"/>
<reference evidence="2" key="1">
    <citation type="submission" date="2022-11" db="EMBL/GenBank/DDBJ databases">
        <authorList>
            <person name="Mo P."/>
        </authorList>
    </citation>
    <scope>NUCLEOTIDE SEQUENCE</scope>
    <source>
        <strain evidence="2">HUAS 11-8</strain>
    </source>
</reference>
<evidence type="ECO:0000313" key="3">
    <source>
        <dbReference type="Proteomes" id="UP001163203"/>
    </source>
</evidence>
<evidence type="ECO:0000256" key="1">
    <source>
        <dbReference type="SAM" id="MobiDB-lite"/>
    </source>
</evidence>
<protein>
    <submittedName>
        <fullName evidence="2">Uncharacterized protein</fullName>
    </submittedName>
</protein>
<dbReference type="Proteomes" id="UP001163203">
    <property type="component" value="Chromosome"/>
</dbReference>
<feature type="compositionally biased region" description="Pro residues" evidence="1">
    <location>
        <begin position="12"/>
        <end position="21"/>
    </location>
</feature>
<feature type="region of interest" description="Disordered" evidence="1">
    <location>
        <begin position="1"/>
        <end position="30"/>
    </location>
</feature>
<evidence type="ECO:0000313" key="2">
    <source>
        <dbReference type="EMBL" id="WAL70024.1"/>
    </source>
</evidence>
<gene>
    <name evidence="2" type="ORF">ORV05_09780</name>
</gene>
<sequence>MQQQSPFSGAPRPVPGPPPAAPQQADPRAGIDEAMAGLENLDRVSLAGHVDRFEAVHTELTFALSSIDKV</sequence>
<organism evidence="2 3">
    <name type="scientific">Amycolatopsis cynarae</name>
    <dbReference type="NCBI Taxonomy" id="2995223"/>
    <lineage>
        <taxon>Bacteria</taxon>
        <taxon>Bacillati</taxon>
        <taxon>Actinomycetota</taxon>
        <taxon>Actinomycetes</taxon>
        <taxon>Pseudonocardiales</taxon>
        <taxon>Pseudonocardiaceae</taxon>
        <taxon>Amycolatopsis</taxon>
    </lineage>
</organism>
<accession>A0ABY7BCD5</accession>
<keyword evidence="3" id="KW-1185">Reference proteome</keyword>
<name>A0ABY7BCD5_9PSEU</name>
<dbReference type="EMBL" id="CP113836">
    <property type="protein sequence ID" value="WAL70024.1"/>
    <property type="molecule type" value="Genomic_DNA"/>
</dbReference>
<dbReference type="RefSeq" id="WP_268760094.1">
    <property type="nucleotide sequence ID" value="NZ_CP113836.1"/>
</dbReference>